<sequence length="194" mass="20715">MKTLTKGMLIGFGTAAVVMYLMDDPRTESQPLPPLPESFPQPEQAENSQILEATEDLQNDGLGELRSQLMQDDPSITAVYMQDERLIIERGDNQEVTDTSAMPWLLAGGMALAAAYMLGSAAQKAQLRADLETRYQAKQRTPYTNNASSTSSTSSRVSTGNLSNNTSSVSSSSKGGFSSSSSSRSSSYSGSFGS</sequence>
<feature type="region of interest" description="Disordered" evidence="1">
    <location>
        <begin position="136"/>
        <end position="194"/>
    </location>
</feature>
<evidence type="ECO:0000313" key="2">
    <source>
        <dbReference type="EMBL" id="SEI54685.1"/>
    </source>
</evidence>
<dbReference type="STRING" id="64971.SAMN05421831_10432"/>
<name>A0A1H6RT16_9GAMM</name>
<organism evidence="2 3">
    <name type="scientific">Allopseudospirillum japonicum</name>
    <dbReference type="NCBI Taxonomy" id="64971"/>
    <lineage>
        <taxon>Bacteria</taxon>
        <taxon>Pseudomonadati</taxon>
        <taxon>Pseudomonadota</taxon>
        <taxon>Gammaproteobacteria</taxon>
        <taxon>Oceanospirillales</taxon>
        <taxon>Oceanospirillaceae</taxon>
        <taxon>Allopseudospirillum</taxon>
    </lineage>
</organism>
<dbReference type="AlphaFoldDB" id="A0A1H6RT16"/>
<evidence type="ECO:0000313" key="3">
    <source>
        <dbReference type="Proteomes" id="UP000242999"/>
    </source>
</evidence>
<reference evidence="3" key="1">
    <citation type="submission" date="2016-10" db="EMBL/GenBank/DDBJ databases">
        <authorList>
            <person name="Varghese N."/>
            <person name="Submissions S."/>
        </authorList>
    </citation>
    <scope>NUCLEOTIDE SEQUENCE [LARGE SCALE GENOMIC DNA]</scope>
    <source>
        <strain evidence="3">DSM 7165</strain>
    </source>
</reference>
<accession>A0A1H6RT16</accession>
<proteinExistence type="predicted"/>
<keyword evidence="3" id="KW-1185">Reference proteome</keyword>
<gene>
    <name evidence="2" type="ORF">SAMN05421831_10432</name>
</gene>
<evidence type="ECO:0000256" key="1">
    <source>
        <dbReference type="SAM" id="MobiDB-lite"/>
    </source>
</evidence>
<feature type="compositionally biased region" description="Low complexity" evidence="1">
    <location>
        <begin position="141"/>
        <end position="194"/>
    </location>
</feature>
<protein>
    <submittedName>
        <fullName evidence="2">Uncharacterized protein</fullName>
    </submittedName>
</protein>
<dbReference type="EMBL" id="FNYH01000004">
    <property type="protein sequence ID" value="SEI54685.1"/>
    <property type="molecule type" value="Genomic_DNA"/>
</dbReference>
<dbReference type="Proteomes" id="UP000242999">
    <property type="component" value="Unassembled WGS sequence"/>
</dbReference>
<feature type="region of interest" description="Disordered" evidence="1">
    <location>
        <begin position="27"/>
        <end position="46"/>
    </location>
</feature>
<dbReference type="RefSeq" id="WP_093308910.1">
    <property type="nucleotide sequence ID" value="NZ_FNYH01000004.1"/>
</dbReference>